<comment type="function">
    <text evidence="9">May be involved in the calcium-dependent regulation of rhodopsin phosphorylation. Binds three calcium ions.</text>
</comment>
<reference evidence="11" key="3">
    <citation type="submission" date="2025-08" db="UniProtKB">
        <authorList>
            <consortium name="Ensembl"/>
        </authorList>
    </citation>
    <scope>IDENTIFICATION</scope>
</reference>
<organism evidence="11 12">
    <name type="scientific">Astatotilapia calliptera</name>
    <name type="common">Eastern happy</name>
    <name type="synonym">Chromis callipterus</name>
    <dbReference type="NCBI Taxonomy" id="8154"/>
    <lineage>
        <taxon>Eukaryota</taxon>
        <taxon>Metazoa</taxon>
        <taxon>Chordata</taxon>
        <taxon>Craniata</taxon>
        <taxon>Vertebrata</taxon>
        <taxon>Euteleostomi</taxon>
        <taxon>Actinopterygii</taxon>
        <taxon>Neopterygii</taxon>
        <taxon>Teleostei</taxon>
        <taxon>Neoteleostei</taxon>
        <taxon>Acanthomorphata</taxon>
        <taxon>Ovalentaria</taxon>
        <taxon>Cichlomorphae</taxon>
        <taxon>Cichliformes</taxon>
        <taxon>Cichlidae</taxon>
        <taxon>African cichlids</taxon>
        <taxon>Pseudocrenilabrinae</taxon>
        <taxon>Haplochromini</taxon>
        <taxon>Astatotilapia</taxon>
    </lineage>
</organism>
<dbReference type="InterPro" id="IPR028846">
    <property type="entry name" value="Recoverin"/>
</dbReference>
<evidence type="ECO:0000313" key="12">
    <source>
        <dbReference type="Proteomes" id="UP000265100"/>
    </source>
</evidence>
<evidence type="ECO:0000256" key="3">
    <source>
        <dbReference type="ARBA" id="ARBA00018066"/>
    </source>
</evidence>
<reference evidence="11 12" key="1">
    <citation type="submission" date="2018-05" db="EMBL/GenBank/DDBJ databases">
        <authorList>
            <person name="Datahose"/>
        </authorList>
    </citation>
    <scope>NUCLEOTIDE SEQUENCE</scope>
</reference>
<accession>A0A3P8NIR4</accession>
<dbReference type="STRING" id="8154.ENSACLP00000004705"/>
<dbReference type="PANTHER" id="PTHR23055:SF101">
    <property type="entry name" value="VISININ-LIKE PROTEIN 1"/>
    <property type="match status" value="1"/>
</dbReference>
<evidence type="ECO:0000256" key="2">
    <source>
        <dbReference type="ARBA" id="ARBA00006049"/>
    </source>
</evidence>
<feature type="domain" description="EF-hand" evidence="10">
    <location>
        <begin position="172"/>
        <end position="207"/>
    </location>
</feature>
<dbReference type="Pfam" id="PF13499">
    <property type="entry name" value="EF-hand_7"/>
    <property type="match status" value="1"/>
</dbReference>
<feature type="domain" description="EF-hand" evidence="10">
    <location>
        <begin position="222"/>
        <end position="257"/>
    </location>
</feature>
<keyword evidence="12" id="KW-1185">Reference proteome</keyword>
<dbReference type="AlphaFoldDB" id="A0A3P8NIR4"/>
<reference evidence="11" key="4">
    <citation type="submission" date="2025-09" db="UniProtKB">
        <authorList>
            <consortium name="Ensembl"/>
        </authorList>
    </citation>
    <scope>IDENTIFICATION</scope>
</reference>
<dbReference type="Ensembl" id="ENSACLT00000004799.2">
    <property type="protein sequence ID" value="ENSACLP00000004705.1"/>
    <property type="gene ID" value="ENSACLG00000003148.2"/>
</dbReference>
<dbReference type="InterPro" id="IPR018247">
    <property type="entry name" value="EF_Hand_1_Ca_BS"/>
</dbReference>
<evidence type="ECO:0000256" key="9">
    <source>
        <dbReference type="ARBA" id="ARBA00037437"/>
    </source>
</evidence>
<keyword evidence="8" id="KW-0449">Lipoprotein</keyword>
<evidence type="ECO:0000259" key="10">
    <source>
        <dbReference type="PROSITE" id="PS50222"/>
    </source>
</evidence>
<keyword evidence="5" id="KW-0479">Metal-binding</keyword>
<protein>
    <recommendedName>
        <fullName evidence="3">Visinin-like protein 1</fullName>
    </recommendedName>
</protein>
<dbReference type="PRINTS" id="PR00450">
    <property type="entry name" value="RECOVERIN"/>
</dbReference>
<comment type="similarity">
    <text evidence="2">Belongs to the recoverin family.</text>
</comment>
<evidence type="ECO:0000313" key="11">
    <source>
        <dbReference type="Ensembl" id="ENSACLP00000004705.1"/>
    </source>
</evidence>
<dbReference type="CDD" id="cd00051">
    <property type="entry name" value="EFh"/>
    <property type="match status" value="2"/>
</dbReference>
<dbReference type="FunFam" id="1.10.238.10:FF:000009">
    <property type="entry name" value="Visinin-like protein 1"/>
    <property type="match status" value="1"/>
</dbReference>
<proteinExistence type="inferred from homology"/>
<evidence type="ECO:0000256" key="8">
    <source>
        <dbReference type="ARBA" id="ARBA00023288"/>
    </source>
</evidence>
<dbReference type="PANTHER" id="PTHR23055">
    <property type="entry name" value="CALCIUM BINDING PROTEINS"/>
    <property type="match status" value="1"/>
</dbReference>
<evidence type="ECO:0000256" key="6">
    <source>
        <dbReference type="ARBA" id="ARBA00022737"/>
    </source>
</evidence>
<comment type="function">
    <text evidence="1">Regulates (in vitro) the inhibition of rhodopsin phosphorylation in a calcium-dependent manner.</text>
</comment>
<evidence type="ECO:0000256" key="1">
    <source>
        <dbReference type="ARBA" id="ARBA00002143"/>
    </source>
</evidence>
<dbReference type="Pfam" id="PF00036">
    <property type="entry name" value="EF-hand_1"/>
    <property type="match status" value="1"/>
</dbReference>
<dbReference type="GO" id="GO:0005509">
    <property type="term" value="F:calcium ion binding"/>
    <property type="evidence" value="ECO:0007669"/>
    <property type="project" value="InterPro"/>
</dbReference>
<dbReference type="Gene3D" id="1.10.238.10">
    <property type="entry name" value="EF-hand"/>
    <property type="match status" value="1"/>
</dbReference>
<dbReference type="Bgee" id="ENSACLG00000003148">
    <property type="expression patterns" value="Expressed in brain and 1 other cell type or tissue"/>
</dbReference>
<dbReference type="SUPFAM" id="SSF47473">
    <property type="entry name" value="EF-hand"/>
    <property type="match status" value="1"/>
</dbReference>
<dbReference type="PROSITE" id="PS00018">
    <property type="entry name" value="EF_HAND_1"/>
    <property type="match status" value="3"/>
</dbReference>
<sequence length="267" mass="30870">MVLIQVSATQATGWHKQAEGTEIEHKHRGNICCHPRRKRAHFLHSVLIFSKWESDKYFRAEAKANALFTCSCTTGNMGKQNSKLTPEVMEDLVKNTEFNEHELKQWYKGFLKDCPSGRLNLEEFQQLYVKFFPYGDASKFAQHAFRTFDKNGDGTIDFREFICALSITSRGSFEQKLNWAFNMYDLDGDGKITRVEMLEIIEAIYKMVGTVIMMKMNEDGLTPEQRVDKIFSKMDKNNDDQISLEEFKEAAKSDPSIVLLLQCDMQK</sequence>
<dbReference type="GeneTree" id="ENSGT00940000156513"/>
<evidence type="ECO:0000256" key="4">
    <source>
        <dbReference type="ARBA" id="ARBA00022707"/>
    </source>
</evidence>
<dbReference type="Proteomes" id="UP000265100">
    <property type="component" value="Chromosome 19"/>
</dbReference>
<dbReference type="OMA" id="HISRREM"/>
<reference evidence="12" key="2">
    <citation type="submission" date="2023-03" db="EMBL/GenBank/DDBJ databases">
        <authorList>
            <consortium name="Wellcome Sanger Institute Data Sharing"/>
        </authorList>
    </citation>
    <scope>NUCLEOTIDE SEQUENCE [LARGE SCALE GENOMIC DNA]</scope>
</reference>
<evidence type="ECO:0000256" key="5">
    <source>
        <dbReference type="ARBA" id="ARBA00022723"/>
    </source>
</evidence>
<keyword evidence="7" id="KW-0106">Calcium</keyword>
<dbReference type="SMART" id="SM00054">
    <property type="entry name" value="EFh"/>
    <property type="match status" value="3"/>
</dbReference>
<keyword evidence="4" id="KW-0519">Myristate</keyword>
<keyword evidence="6" id="KW-0677">Repeat</keyword>
<name>A0A3P8NIR4_ASTCA</name>
<dbReference type="PROSITE" id="PS50222">
    <property type="entry name" value="EF_HAND_2"/>
    <property type="match status" value="3"/>
</dbReference>
<feature type="domain" description="EF-hand" evidence="10">
    <location>
        <begin position="136"/>
        <end position="171"/>
    </location>
</feature>
<evidence type="ECO:0000256" key="7">
    <source>
        <dbReference type="ARBA" id="ARBA00022837"/>
    </source>
</evidence>
<dbReference type="InterPro" id="IPR002048">
    <property type="entry name" value="EF_hand_dom"/>
</dbReference>
<dbReference type="InterPro" id="IPR011992">
    <property type="entry name" value="EF-hand-dom_pair"/>
</dbReference>